<evidence type="ECO:0000259" key="2">
    <source>
        <dbReference type="Pfam" id="PF13201"/>
    </source>
</evidence>
<protein>
    <recommendedName>
        <fullName evidence="6">Carbohydrate metabolism domain-containing protein</fullName>
    </recommendedName>
</protein>
<keyword evidence="1" id="KW-0732">Signal</keyword>
<proteinExistence type="predicted"/>
<evidence type="ECO:0000256" key="1">
    <source>
        <dbReference type="SAM" id="SignalP"/>
    </source>
</evidence>
<dbReference type="InterPro" id="IPR024311">
    <property type="entry name" value="Lipocalin-like"/>
</dbReference>
<feature type="domain" description="Lipocalin-like" evidence="3">
    <location>
        <begin position="44"/>
        <end position="162"/>
    </location>
</feature>
<dbReference type="InterPro" id="IPR038653">
    <property type="entry name" value="Put_CMD_sf"/>
</dbReference>
<evidence type="ECO:0000313" key="5">
    <source>
        <dbReference type="Proteomes" id="UP000261210"/>
    </source>
</evidence>
<name>A0A3E4NDZ6_9BACE</name>
<feature type="signal peptide" evidence="1">
    <location>
        <begin position="1"/>
        <end position="22"/>
    </location>
</feature>
<sequence length="664" mass="72888">MKIMKKNLLYLFMLICSVSLFTGCSDDDDNGGGDLAMALQSSVVGTYEGDLRVVLPALQLDNTQKRKIFVKADGQENVQLVLRDFSIEVAGNPVTVGDIDVSGIVLSGDVSNVQLEEKKVIISHPDLGELPVTVSGNVASGKANLSIQVVWNSMDIDVTFAGDRISTEVDDSDYAKELVGWYAQESITATGAPEDLEMKWPGSLGIEFTYAGYNKINVKQFYVSFPPQTERISIENVAVEKETDGTISIAEVKKTIEGYSNKDEELSLVFSGFVKDGKPTLNISLKSSQYDITYVYVGELKKLTGAAIESFTIVGDVVKVQPEMDDKRNVVFFVKKGTVAEQLKLVPAFTVSEGAKVMYNDAEYVAGTPVDFSVEQTFEVVSQKGDNFSYTVTYREWTEPFAMNFDEWEQQNEATDENKKYYAPVGGWSSSNGGVEYLKNMGGLLEMMAGVNPYPADKPYAVVQTDDSKSGSAARLESLDTKGVKSIFGFPAVPKVTSGSVFNGFFKVETDNTLRSTRFGDPCDREPKSFTGSYKYTSGEVYYEALYPRDTQKANEVKEVDKKDTPAINAVLYEVDTYAFDYLDGTNLLTSDKVVAIASVKYDEAAEAGKYIDFNVGFTYKDGKSWDASKKYKLAIVCSSSKDGDKFSGAPGSVLYVDDLKVSF</sequence>
<feature type="domain" description="Putative carbohydrate metabolism" evidence="2">
    <location>
        <begin position="404"/>
        <end position="662"/>
    </location>
</feature>
<organism evidence="4 5">
    <name type="scientific">Bacteroides xylanisolvens</name>
    <dbReference type="NCBI Taxonomy" id="371601"/>
    <lineage>
        <taxon>Bacteria</taxon>
        <taxon>Pseudomonadati</taxon>
        <taxon>Bacteroidota</taxon>
        <taxon>Bacteroidia</taxon>
        <taxon>Bacteroidales</taxon>
        <taxon>Bacteroidaceae</taxon>
        <taxon>Bacteroides</taxon>
    </lineage>
</organism>
<evidence type="ECO:0008006" key="6">
    <source>
        <dbReference type="Google" id="ProtNLM"/>
    </source>
</evidence>
<comment type="caution">
    <text evidence="4">The sequence shown here is derived from an EMBL/GenBank/DDBJ whole genome shotgun (WGS) entry which is preliminary data.</text>
</comment>
<gene>
    <name evidence="4" type="ORF">DXD03_12225</name>
</gene>
<dbReference type="Gene3D" id="2.60.40.2340">
    <property type="match status" value="1"/>
</dbReference>
<dbReference type="Gene3D" id="2.60.120.890">
    <property type="entry name" value="BT2081, beta-jelly-roll domain"/>
    <property type="match status" value="1"/>
</dbReference>
<evidence type="ECO:0000313" key="4">
    <source>
        <dbReference type="EMBL" id="RGK61775.1"/>
    </source>
</evidence>
<dbReference type="Pfam" id="PF13944">
    <property type="entry name" value="Calycin_like"/>
    <property type="match status" value="1"/>
</dbReference>
<feature type="chain" id="PRO_5017813217" description="Carbohydrate metabolism domain-containing protein" evidence="1">
    <location>
        <begin position="23"/>
        <end position="664"/>
    </location>
</feature>
<dbReference type="Pfam" id="PF13201">
    <property type="entry name" value="PCMD"/>
    <property type="match status" value="1"/>
</dbReference>
<reference evidence="4 5" key="1">
    <citation type="submission" date="2018-08" db="EMBL/GenBank/DDBJ databases">
        <title>A genome reference for cultivated species of the human gut microbiota.</title>
        <authorList>
            <person name="Zou Y."/>
            <person name="Xue W."/>
            <person name="Luo G."/>
        </authorList>
    </citation>
    <scope>NUCLEOTIDE SEQUENCE [LARGE SCALE GENOMIC DNA]</scope>
    <source>
        <strain evidence="4 5">TF10-34</strain>
    </source>
</reference>
<evidence type="ECO:0000259" key="3">
    <source>
        <dbReference type="Pfam" id="PF13944"/>
    </source>
</evidence>
<dbReference type="PROSITE" id="PS51257">
    <property type="entry name" value="PROKAR_LIPOPROTEIN"/>
    <property type="match status" value="1"/>
</dbReference>
<dbReference type="Gene3D" id="2.40.128.350">
    <property type="match status" value="1"/>
</dbReference>
<dbReference type="Proteomes" id="UP000261210">
    <property type="component" value="Unassembled WGS sequence"/>
</dbReference>
<dbReference type="AlphaFoldDB" id="A0A3E4NDZ6"/>
<dbReference type="EMBL" id="QSQU01000016">
    <property type="protein sequence ID" value="RGK61775.1"/>
    <property type="molecule type" value="Genomic_DNA"/>
</dbReference>
<accession>A0A3E4NDZ6</accession>
<dbReference type="InterPro" id="IPR025112">
    <property type="entry name" value="PCMD"/>
</dbReference>